<comment type="caution">
    <text evidence="1">The sequence shown here is derived from an EMBL/GenBank/DDBJ whole genome shotgun (WGS) entry which is preliminary data.</text>
</comment>
<evidence type="ECO:0000313" key="1">
    <source>
        <dbReference type="EMBL" id="KAK1406461.1"/>
    </source>
</evidence>
<gene>
    <name evidence="1" type="ORF">QVD17_41760</name>
</gene>
<dbReference type="Proteomes" id="UP001229421">
    <property type="component" value="Unassembled WGS sequence"/>
</dbReference>
<sequence length="72" mass="8876">MSRDLFFCWNSVPDMVVRELEDTDASEPNARVEVRRHSYHEYKIFKRRWQEAAKEDESWVDPYPYSWNYSII</sequence>
<protein>
    <submittedName>
        <fullName evidence="1">Uncharacterized protein</fullName>
    </submittedName>
</protein>
<name>A0AAD8JMQ0_TARER</name>
<reference evidence="1" key="1">
    <citation type="journal article" date="2023" name="bioRxiv">
        <title>Improved chromosome-level genome assembly for marigold (Tagetes erecta).</title>
        <authorList>
            <person name="Jiang F."/>
            <person name="Yuan L."/>
            <person name="Wang S."/>
            <person name="Wang H."/>
            <person name="Xu D."/>
            <person name="Wang A."/>
            <person name="Fan W."/>
        </authorList>
    </citation>
    <scope>NUCLEOTIDE SEQUENCE</scope>
    <source>
        <strain evidence="1">WSJ</strain>
        <tissue evidence="1">Leaf</tissue>
    </source>
</reference>
<accession>A0AAD8JMQ0</accession>
<proteinExistence type="predicted"/>
<keyword evidence="2" id="KW-1185">Reference proteome</keyword>
<dbReference type="EMBL" id="JAUHHV010000012">
    <property type="protein sequence ID" value="KAK1406461.1"/>
    <property type="molecule type" value="Genomic_DNA"/>
</dbReference>
<dbReference type="AlphaFoldDB" id="A0AAD8JMQ0"/>
<organism evidence="1 2">
    <name type="scientific">Tagetes erecta</name>
    <name type="common">African marigold</name>
    <dbReference type="NCBI Taxonomy" id="13708"/>
    <lineage>
        <taxon>Eukaryota</taxon>
        <taxon>Viridiplantae</taxon>
        <taxon>Streptophyta</taxon>
        <taxon>Embryophyta</taxon>
        <taxon>Tracheophyta</taxon>
        <taxon>Spermatophyta</taxon>
        <taxon>Magnoliopsida</taxon>
        <taxon>eudicotyledons</taxon>
        <taxon>Gunneridae</taxon>
        <taxon>Pentapetalae</taxon>
        <taxon>asterids</taxon>
        <taxon>campanulids</taxon>
        <taxon>Asterales</taxon>
        <taxon>Asteraceae</taxon>
        <taxon>Asteroideae</taxon>
        <taxon>Heliantheae alliance</taxon>
        <taxon>Tageteae</taxon>
        <taxon>Tagetes</taxon>
    </lineage>
</organism>
<evidence type="ECO:0000313" key="2">
    <source>
        <dbReference type="Proteomes" id="UP001229421"/>
    </source>
</evidence>